<dbReference type="GO" id="GO:0022857">
    <property type="term" value="F:transmembrane transporter activity"/>
    <property type="evidence" value="ECO:0007669"/>
    <property type="project" value="InterPro"/>
</dbReference>
<proteinExistence type="predicted"/>
<feature type="transmembrane region" description="Helical" evidence="6">
    <location>
        <begin position="432"/>
        <end position="457"/>
    </location>
</feature>
<keyword evidence="9" id="KW-1185">Reference proteome</keyword>
<sequence>MGRSSEDTQAKDLPSEAHSSTSEDHSTLPAIPEPEGFNPGWRFFAAFSSLSVITLMAALDATSLSVALSIMAKALGGTAIEAFWAGTSFLLTSTVFQPILGSLSSIFGRKPLIYVSLVLFLAGSIVAAVANNFTVILVGRSIQGTGGGGIIVLTEIVVTDMVPLRERGKYFSFISAMWSVGTVVGPLLGGGFAQNVSWRWIFWINLPFIGIGAVMITLFLKLNYITAAFLDKLRRVDWLGMILFLASVTGFLIPLSWGGIMYEWTSWRTLVPLVLCGAGMIAFVVHQEWFAPEPLIRTSVFKNRTSAAMYAGTLLHGMILWSGLYYTPLYFEAVKGFSPILTGVALFPQTFTVAPAGMAAGVYIALTGNYRRIVWAGWTLTVLGYGLLQLLEVDSSTATWVCVNMVAGLGTGMLFPGMGIAVQAAASQADQAYAATMFSFIRAFGQTIGVAVGGVIFQNQLKKKLMDSVVFAPVADLYSRDASGLVEIIRAMPDGAEKLELRGAYTDALKVIWLVMCVLGGVALILSAVSKQFSLDQEMATEQGFQHKEKKTDEEKTAA</sequence>
<evidence type="ECO:0000256" key="4">
    <source>
        <dbReference type="ARBA" id="ARBA00023136"/>
    </source>
</evidence>
<evidence type="ECO:0000256" key="1">
    <source>
        <dbReference type="ARBA" id="ARBA00004141"/>
    </source>
</evidence>
<dbReference type="FunFam" id="1.20.1720.10:FF:000018">
    <property type="entry name" value="Putative MFS multidrug transporter"/>
    <property type="match status" value="1"/>
</dbReference>
<feature type="region of interest" description="Disordered" evidence="5">
    <location>
        <begin position="1"/>
        <end position="31"/>
    </location>
</feature>
<dbReference type="SUPFAM" id="SSF103473">
    <property type="entry name" value="MFS general substrate transporter"/>
    <property type="match status" value="1"/>
</dbReference>
<dbReference type="AlphaFoldDB" id="A0A6A6VXD4"/>
<feature type="transmembrane region" description="Helical" evidence="6">
    <location>
        <begin position="236"/>
        <end position="257"/>
    </location>
</feature>
<evidence type="ECO:0000259" key="7">
    <source>
        <dbReference type="PROSITE" id="PS50850"/>
    </source>
</evidence>
<feature type="transmembrane region" description="Helical" evidence="6">
    <location>
        <begin position="112"/>
        <end position="133"/>
    </location>
</feature>
<keyword evidence="4 6" id="KW-0472">Membrane</keyword>
<feature type="transmembrane region" description="Helical" evidence="6">
    <location>
        <begin position="43"/>
        <end position="70"/>
    </location>
</feature>
<dbReference type="EMBL" id="ML996581">
    <property type="protein sequence ID" value="KAF2754290.1"/>
    <property type="molecule type" value="Genomic_DNA"/>
</dbReference>
<feature type="transmembrane region" description="Helical" evidence="6">
    <location>
        <begin position="200"/>
        <end position="224"/>
    </location>
</feature>
<dbReference type="Gene3D" id="1.20.1250.20">
    <property type="entry name" value="MFS general substrate transporter like domains"/>
    <property type="match status" value="1"/>
</dbReference>
<feature type="compositionally biased region" description="Basic and acidic residues" evidence="5">
    <location>
        <begin position="1"/>
        <end position="26"/>
    </location>
</feature>
<keyword evidence="3 6" id="KW-1133">Transmembrane helix</keyword>
<dbReference type="PRINTS" id="PR01036">
    <property type="entry name" value="TCRTETB"/>
</dbReference>
<dbReference type="InterPro" id="IPR036259">
    <property type="entry name" value="MFS_trans_sf"/>
</dbReference>
<keyword evidence="2 6" id="KW-0812">Transmembrane</keyword>
<dbReference type="PROSITE" id="PS50850">
    <property type="entry name" value="MFS"/>
    <property type="match status" value="1"/>
</dbReference>
<dbReference type="PANTHER" id="PTHR23501">
    <property type="entry name" value="MAJOR FACILITATOR SUPERFAMILY"/>
    <property type="match status" value="1"/>
</dbReference>
<dbReference type="Proteomes" id="UP000799437">
    <property type="component" value="Unassembled WGS sequence"/>
</dbReference>
<gene>
    <name evidence="8" type="ORF">EJ05DRAFT_514288</name>
</gene>
<evidence type="ECO:0000313" key="9">
    <source>
        <dbReference type="Proteomes" id="UP000799437"/>
    </source>
</evidence>
<dbReference type="InterPro" id="IPR011701">
    <property type="entry name" value="MFS"/>
</dbReference>
<feature type="transmembrane region" description="Helical" evidence="6">
    <location>
        <begin position="269"/>
        <end position="286"/>
    </location>
</feature>
<evidence type="ECO:0000256" key="3">
    <source>
        <dbReference type="ARBA" id="ARBA00022989"/>
    </source>
</evidence>
<dbReference type="Pfam" id="PF07690">
    <property type="entry name" value="MFS_1"/>
    <property type="match status" value="1"/>
</dbReference>
<evidence type="ECO:0000256" key="5">
    <source>
        <dbReference type="SAM" id="MobiDB-lite"/>
    </source>
</evidence>
<accession>A0A6A6VXD4</accession>
<feature type="domain" description="Major facilitator superfamily (MFS) profile" evidence="7">
    <location>
        <begin position="46"/>
        <end position="532"/>
    </location>
</feature>
<protein>
    <submittedName>
        <fullName evidence="8">MFS general substrate transporter</fullName>
    </submittedName>
</protein>
<feature type="transmembrane region" description="Helical" evidence="6">
    <location>
        <begin position="170"/>
        <end position="188"/>
    </location>
</feature>
<comment type="subcellular location">
    <subcellularLocation>
        <location evidence="1">Membrane</location>
        <topology evidence="1">Multi-pass membrane protein</topology>
    </subcellularLocation>
</comment>
<evidence type="ECO:0000256" key="2">
    <source>
        <dbReference type="ARBA" id="ARBA00022692"/>
    </source>
</evidence>
<dbReference type="InterPro" id="IPR020846">
    <property type="entry name" value="MFS_dom"/>
</dbReference>
<evidence type="ECO:0000256" key="6">
    <source>
        <dbReference type="SAM" id="Phobius"/>
    </source>
</evidence>
<dbReference type="Gene3D" id="1.20.1720.10">
    <property type="entry name" value="Multidrug resistance protein D"/>
    <property type="match status" value="1"/>
</dbReference>
<dbReference type="GeneID" id="54489567"/>
<name>A0A6A6VXD4_9PEZI</name>
<feature type="transmembrane region" description="Helical" evidence="6">
    <location>
        <begin position="307"/>
        <end position="326"/>
    </location>
</feature>
<feature type="transmembrane region" description="Helical" evidence="6">
    <location>
        <begin position="397"/>
        <end position="420"/>
    </location>
</feature>
<feature type="transmembrane region" description="Helical" evidence="6">
    <location>
        <begin position="373"/>
        <end position="391"/>
    </location>
</feature>
<dbReference type="RefSeq" id="XP_033596741.1">
    <property type="nucleotide sequence ID" value="XM_033748513.1"/>
</dbReference>
<feature type="transmembrane region" description="Helical" evidence="6">
    <location>
        <begin position="511"/>
        <end position="529"/>
    </location>
</feature>
<dbReference type="PANTHER" id="PTHR23501:SF59">
    <property type="entry name" value="MAJOR FACILITATOR SUPERFAMILY (MFS) PROFILE DOMAIN-CONTAINING PROTEIN-RELATED"/>
    <property type="match status" value="1"/>
</dbReference>
<feature type="transmembrane region" description="Helical" evidence="6">
    <location>
        <begin position="346"/>
        <end position="366"/>
    </location>
</feature>
<feature type="transmembrane region" description="Helical" evidence="6">
    <location>
        <begin position="82"/>
        <end position="100"/>
    </location>
</feature>
<evidence type="ECO:0000313" key="8">
    <source>
        <dbReference type="EMBL" id="KAF2754290.1"/>
    </source>
</evidence>
<reference evidence="8" key="1">
    <citation type="journal article" date="2020" name="Stud. Mycol.">
        <title>101 Dothideomycetes genomes: a test case for predicting lifestyles and emergence of pathogens.</title>
        <authorList>
            <person name="Haridas S."/>
            <person name="Albert R."/>
            <person name="Binder M."/>
            <person name="Bloem J."/>
            <person name="Labutti K."/>
            <person name="Salamov A."/>
            <person name="Andreopoulos B."/>
            <person name="Baker S."/>
            <person name="Barry K."/>
            <person name="Bills G."/>
            <person name="Bluhm B."/>
            <person name="Cannon C."/>
            <person name="Castanera R."/>
            <person name="Culley D."/>
            <person name="Daum C."/>
            <person name="Ezra D."/>
            <person name="Gonzalez J."/>
            <person name="Henrissat B."/>
            <person name="Kuo A."/>
            <person name="Liang C."/>
            <person name="Lipzen A."/>
            <person name="Lutzoni F."/>
            <person name="Magnuson J."/>
            <person name="Mondo S."/>
            <person name="Nolan M."/>
            <person name="Ohm R."/>
            <person name="Pangilinan J."/>
            <person name="Park H.-J."/>
            <person name="Ramirez L."/>
            <person name="Alfaro M."/>
            <person name="Sun H."/>
            <person name="Tritt A."/>
            <person name="Yoshinaga Y."/>
            <person name="Zwiers L.-H."/>
            <person name="Turgeon B."/>
            <person name="Goodwin S."/>
            <person name="Spatafora J."/>
            <person name="Crous P."/>
            <person name="Grigoriev I."/>
        </authorList>
    </citation>
    <scope>NUCLEOTIDE SEQUENCE</scope>
    <source>
        <strain evidence="8">CBS 121739</strain>
    </source>
</reference>
<dbReference type="GO" id="GO:0005886">
    <property type="term" value="C:plasma membrane"/>
    <property type="evidence" value="ECO:0007669"/>
    <property type="project" value="TreeGrafter"/>
</dbReference>
<dbReference type="OrthoDB" id="2351791at2759"/>
<organism evidence="8 9">
    <name type="scientific">Pseudovirgaria hyperparasitica</name>
    <dbReference type="NCBI Taxonomy" id="470096"/>
    <lineage>
        <taxon>Eukaryota</taxon>
        <taxon>Fungi</taxon>
        <taxon>Dikarya</taxon>
        <taxon>Ascomycota</taxon>
        <taxon>Pezizomycotina</taxon>
        <taxon>Dothideomycetes</taxon>
        <taxon>Dothideomycetes incertae sedis</taxon>
        <taxon>Acrospermales</taxon>
        <taxon>Acrospermaceae</taxon>
        <taxon>Pseudovirgaria</taxon>
    </lineage>
</organism>